<evidence type="ECO:0000313" key="2">
    <source>
        <dbReference type="Proteomes" id="UP000231276"/>
    </source>
</evidence>
<dbReference type="EMBL" id="PCTS01000008">
    <property type="protein sequence ID" value="PIP86721.1"/>
    <property type="molecule type" value="Genomic_DNA"/>
</dbReference>
<reference evidence="1 2" key="1">
    <citation type="submission" date="2017-09" db="EMBL/GenBank/DDBJ databases">
        <title>Depth-based differentiation of microbial function through sediment-hosted aquifers and enrichment of novel symbionts in the deep terrestrial subsurface.</title>
        <authorList>
            <person name="Probst A.J."/>
            <person name="Ladd B."/>
            <person name="Jarett J.K."/>
            <person name="Geller-Mcgrath D.E."/>
            <person name="Sieber C.M."/>
            <person name="Emerson J.B."/>
            <person name="Anantharaman K."/>
            <person name="Thomas B.C."/>
            <person name="Malmstrom R."/>
            <person name="Stieglmeier M."/>
            <person name="Klingl A."/>
            <person name="Woyke T."/>
            <person name="Ryan C.M."/>
            <person name="Banfield J.F."/>
        </authorList>
    </citation>
    <scope>NUCLEOTIDE SEQUENCE [LARGE SCALE GENOMIC DNA]</scope>
    <source>
        <strain evidence="1">CG22_combo_CG10-13_8_21_14_all_43_18</strain>
    </source>
</reference>
<comment type="caution">
    <text evidence="1">The sequence shown here is derived from an EMBL/GenBank/DDBJ whole genome shotgun (WGS) entry which is preliminary data.</text>
</comment>
<proteinExistence type="predicted"/>
<dbReference type="Proteomes" id="UP000231276">
    <property type="component" value="Unassembled WGS sequence"/>
</dbReference>
<evidence type="ECO:0000313" key="1">
    <source>
        <dbReference type="EMBL" id="PIP86721.1"/>
    </source>
</evidence>
<accession>A0A2H0DXJ8</accession>
<gene>
    <name evidence="1" type="ORF">COW82_00555</name>
</gene>
<sequence length="74" mass="8694">MAEFFDTYGNGIKNSGGHDLRKLEPKYRAKRLTIWTLDPIIQELRAIFKVHPEWFEVPKPKSDKGQNMVDYSIK</sequence>
<dbReference type="AlphaFoldDB" id="A0A2H0DXJ8"/>
<organism evidence="1 2">
    <name type="scientific">Candidatus Campbellbacteria bacterium CG22_combo_CG10-13_8_21_14_all_43_18</name>
    <dbReference type="NCBI Taxonomy" id="1974530"/>
    <lineage>
        <taxon>Bacteria</taxon>
        <taxon>Candidatus Campbelliibacteriota</taxon>
    </lineage>
</organism>
<name>A0A2H0DXJ8_9BACT</name>
<protein>
    <submittedName>
        <fullName evidence="1">Uncharacterized protein</fullName>
    </submittedName>
</protein>